<dbReference type="Gene3D" id="1.20.1600.10">
    <property type="entry name" value="Outer membrane efflux proteins (OEP)"/>
    <property type="match status" value="1"/>
</dbReference>
<keyword evidence="2" id="KW-0732">Signal</keyword>
<dbReference type="Proteomes" id="UP001467690">
    <property type="component" value="Unassembled WGS sequence"/>
</dbReference>
<sequence length="473" mass="53081">MKNFSRTGISSILVVLLSACQSAAQYNLTQSVEYPDSWQTNLNTELAEQTSKKISEGQYLASWLQSDRLLTLIEEALQHNQNIQKQKLEVEKSRAYLARASAALWPDLNFSFSANRSQGSASDAQAASRFNAGVSASYQIDVWGKLNQAEQAAQLNYQINLANLKQAELDLVSSVTNLWFEKAAAMQVYALYQQRYENVKSNLEIIESGYQSGLNRALDVYLTRNDLENEKSRLLEQQERIDSLNRQLNLLLGGYPSEQLTTGSELQQLNYQFPSGVPAELIKRRPDVQKAWLAILVDNAELAIAHKNRFPSFSISASLNDSQSSLSDLFKEGIAWSLGASLFQPIFDAGNLKAAEQIAELELNQSELSYLQTLYAAFEEVETALSNLQALQQRLTYRLNSKQNAEKAEQLAFEQYLAGISSYSTYLEAQRRAYDARSQVIDIKKQIVVSQIQLHQSLGGDSALERLQRGSRE</sequence>
<evidence type="ECO:0000256" key="1">
    <source>
        <dbReference type="ARBA" id="ARBA00007613"/>
    </source>
</evidence>
<gene>
    <name evidence="3" type="ORF">ABS311_16565</name>
</gene>
<dbReference type="Gene3D" id="2.20.200.10">
    <property type="entry name" value="Outer membrane efflux proteins (OEP)"/>
    <property type="match status" value="1"/>
</dbReference>
<keyword evidence="2" id="KW-0564">Palmitate</keyword>
<proteinExistence type="inferred from homology"/>
<keyword evidence="2" id="KW-0472">Membrane</keyword>
<keyword evidence="4" id="KW-1185">Reference proteome</keyword>
<dbReference type="PANTHER" id="PTHR30203">
    <property type="entry name" value="OUTER MEMBRANE CATION EFFLUX PROTEIN"/>
    <property type="match status" value="1"/>
</dbReference>
<evidence type="ECO:0000256" key="2">
    <source>
        <dbReference type="RuleBase" id="RU362097"/>
    </source>
</evidence>
<name>A0ABV1RKM5_9ALTE</name>
<keyword evidence="2" id="KW-1134">Transmembrane beta strand</keyword>
<feature type="chain" id="PRO_5044952720" evidence="2">
    <location>
        <begin position="24"/>
        <end position="473"/>
    </location>
</feature>
<comment type="caution">
    <text evidence="3">The sequence shown here is derived from an EMBL/GenBank/DDBJ whole genome shotgun (WGS) entry which is preliminary data.</text>
</comment>
<dbReference type="NCBIfam" id="TIGR01845">
    <property type="entry name" value="outer_NodT"/>
    <property type="match status" value="1"/>
</dbReference>
<reference evidence="3 4" key="1">
    <citation type="submission" date="2024-06" db="EMBL/GenBank/DDBJ databases">
        <authorList>
            <person name="Chen R.Y."/>
        </authorList>
    </citation>
    <scope>NUCLEOTIDE SEQUENCE [LARGE SCALE GENOMIC DNA]</scope>
    <source>
        <strain evidence="3 4">D2</strain>
    </source>
</reference>
<dbReference type="PROSITE" id="PS51257">
    <property type="entry name" value="PROKAR_LIPOPROTEIN"/>
    <property type="match status" value="1"/>
</dbReference>
<dbReference type="InterPro" id="IPR003423">
    <property type="entry name" value="OMP_efflux"/>
</dbReference>
<keyword evidence="2" id="KW-0449">Lipoprotein</keyword>
<feature type="signal peptide" evidence="2">
    <location>
        <begin position="1"/>
        <end position="23"/>
    </location>
</feature>
<keyword evidence="2" id="KW-0812">Transmembrane</keyword>
<protein>
    <submittedName>
        <fullName evidence="3">Efflux transporter outer membrane subunit</fullName>
    </submittedName>
</protein>
<dbReference type="RefSeq" id="WP_350402648.1">
    <property type="nucleotide sequence ID" value="NZ_JBELOE010000265.1"/>
</dbReference>
<organism evidence="3 4">
    <name type="scientific">Catenovulum sediminis</name>
    <dbReference type="NCBI Taxonomy" id="1740262"/>
    <lineage>
        <taxon>Bacteria</taxon>
        <taxon>Pseudomonadati</taxon>
        <taxon>Pseudomonadota</taxon>
        <taxon>Gammaproteobacteria</taxon>
        <taxon>Alteromonadales</taxon>
        <taxon>Alteromonadaceae</taxon>
        <taxon>Catenovulum</taxon>
    </lineage>
</organism>
<comment type="similarity">
    <text evidence="1 2">Belongs to the outer membrane factor (OMF) (TC 1.B.17) family.</text>
</comment>
<dbReference type="SUPFAM" id="SSF56954">
    <property type="entry name" value="Outer membrane efflux proteins (OEP)"/>
    <property type="match status" value="1"/>
</dbReference>
<dbReference type="InterPro" id="IPR010131">
    <property type="entry name" value="MdtP/NodT-like"/>
</dbReference>
<accession>A0ABV1RKM5</accession>
<dbReference type="Pfam" id="PF02321">
    <property type="entry name" value="OEP"/>
    <property type="match status" value="2"/>
</dbReference>
<comment type="subcellular location">
    <subcellularLocation>
        <location evidence="2">Cell outer membrane</location>
        <topology evidence="2">Lipid-anchor</topology>
    </subcellularLocation>
</comment>
<evidence type="ECO:0000313" key="4">
    <source>
        <dbReference type="Proteomes" id="UP001467690"/>
    </source>
</evidence>
<evidence type="ECO:0000313" key="3">
    <source>
        <dbReference type="EMBL" id="MER2493493.1"/>
    </source>
</evidence>
<dbReference type="EMBL" id="JBELOE010000265">
    <property type="protein sequence ID" value="MER2493493.1"/>
    <property type="molecule type" value="Genomic_DNA"/>
</dbReference>